<dbReference type="EMBL" id="CP126217">
    <property type="protein sequence ID" value="WIA19210.1"/>
    <property type="molecule type" value="Genomic_DNA"/>
</dbReference>
<dbReference type="PANTHER" id="PTHR28588:SF1">
    <property type="entry name" value="HAUS AUGMIN-LIKE COMPLEX SUBUNIT 5"/>
    <property type="match status" value="1"/>
</dbReference>
<evidence type="ECO:0000313" key="4">
    <source>
        <dbReference type="Proteomes" id="UP001244341"/>
    </source>
</evidence>
<dbReference type="InterPro" id="IPR029131">
    <property type="entry name" value="HAUS5"/>
</dbReference>
<evidence type="ECO:0000256" key="2">
    <source>
        <dbReference type="SAM" id="MobiDB-lite"/>
    </source>
</evidence>
<keyword evidence="1" id="KW-0175">Coiled coil</keyword>
<dbReference type="Pfam" id="PF14817">
    <property type="entry name" value="HAUS5"/>
    <property type="match status" value="1"/>
</dbReference>
<evidence type="ECO:0000313" key="3">
    <source>
        <dbReference type="EMBL" id="WIA19210.1"/>
    </source>
</evidence>
<name>A0ABY8UCX0_TETOB</name>
<gene>
    <name evidence="3" type="ORF">OEZ85_003854</name>
</gene>
<organism evidence="3 4">
    <name type="scientific">Tetradesmus obliquus</name>
    <name type="common">Green alga</name>
    <name type="synonym">Acutodesmus obliquus</name>
    <dbReference type="NCBI Taxonomy" id="3088"/>
    <lineage>
        <taxon>Eukaryota</taxon>
        <taxon>Viridiplantae</taxon>
        <taxon>Chlorophyta</taxon>
        <taxon>core chlorophytes</taxon>
        <taxon>Chlorophyceae</taxon>
        <taxon>CS clade</taxon>
        <taxon>Sphaeropleales</taxon>
        <taxon>Scenedesmaceae</taxon>
        <taxon>Tetradesmus</taxon>
    </lineage>
</organism>
<keyword evidence="4" id="KW-1185">Reference proteome</keyword>
<feature type="compositionally biased region" description="Low complexity" evidence="2">
    <location>
        <begin position="127"/>
        <end position="140"/>
    </location>
</feature>
<feature type="coiled-coil region" evidence="1">
    <location>
        <begin position="75"/>
        <end position="102"/>
    </location>
</feature>
<accession>A0ABY8UCX0</accession>
<proteinExistence type="predicted"/>
<sequence>MEKEVSRWLHQQLGYNAAADSTLSANCRGNLKSLWEFLMANYKSPENQRHIHNVLAKHRREQEAARQAPERAQQALQQRQHLAQLEAKAATLERSLASLQAAVHSSNQDAAEQSGEQGLFKQELHETQTQTSISQQQQQSDKAAAFQSPEMLVKQRQQMHVQLYVQAKASAAAAAEAEVQLEQLMGAVPLLSGAAAGSWESQLAALWLRAEGLRAELAVLTQRKAEFEQDVDACIQAEAHLQEKWDLIKAAVREDAELNDLLYRVAADNMELYAGLHSQRDQARSLLLEQLAPTAAAASRSADAGRDELAREAGVVARLPVCGALPPQRLGAAAGGAGAASTTLATITRLQLASQQLSHLGRPTTAPKAFTAARLAGAAAPAAGAAGSGGRSSGSGVDAAAVSALRAACSVDAVAPVRCPAALLLEVADECRQLQQLQQQLDRLSSFCRGAAASAAQAADEAVQLQEQVEALRASDTQQVLPWLVELLEGGQQQRATKLREVSSDLQHFWEMPAQHLLPGTKHEGKSCSEWLQEIQALHGRKRELSSQTN</sequence>
<evidence type="ECO:0008006" key="5">
    <source>
        <dbReference type="Google" id="ProtNLM"/>
    </source>
</evidence>
<dbReference type="PANTHER" id="PTHR28588">
    <property type="entry name" value="HAUS AUGMIN-LIKE COMPLEX SUBUNIT 5"/>
    <property type="match status" value="1"/>
</dbReference>
<reference evidence="3 4" key="1">
    <citation type="submission" date="2023-05" db="EMBL/GenBank/DDBJ databases">
        <title>A 100% complete, gapless, phased diploid assembly of the Scenedesmus obliquus UTEX 3031 genome.</title>
        <authorList>
            <person name="Biondi T.C."/>
            <person name="Hanschen E.R."/>
            <person name="Kwon T."/>
            <person name="Eng W."/>
            <person name="Kruse C.P.S."/>
            <person name="Koehler S.I."/>
            <person name="Kunde Y."/>
            <person name="Gleasner C.D."/>
            <person name="You Mak K.T."/>
            <person name="Polle J."/>
            <person name="Hovde B.T."/>
            <person name="Starkenburg S.R."/>
        </authorList>
    </citation>
    <scope>NUCLEOTIDE SEQUENCE [LARGE SCALE GENOMIC DNA]</scope>
    <source>
        <strain evidence="3 4">DOE0152z</strain>
    </source>
</reference>
<dbReference type="Proteomes" id="UP001244341">
    <property type="component" value="Chromosome 10b"/>
</dbReference>
<evidence type="ECO:0000256" key="1">
    <source>
        <dbReference type="SAM" id="Coils"/>
    </source>
</evidence>
<feature type="region of interest" description="Disordered" evidence="2">
    <location>
        <begin position="124"/>
        <end position="145"/>
    </location>
</feature>
<protein>
    <recommendedName>
        <fullName evidence="5">HAUS augmin-like complex subunit 6 N-terminal domain-containing protein</fullName>
    </recommendedName>
</protein>